<accession>A0ABS1QZK5</accession>
<name>A0ABS1QZK5_9SPHI</name>
<proteinExistence type="predicted"/>
<dbReference type="Gene3D" id="3.30.530.20">
    <property type="match status" value="1"/>
</dbReference>
<sequence>MKRNIETSILIHAPAEAVWTVLSDFSQYGLWSPTIRKFGNIPQVGKRTKVLLQQPNGSSITMNPIFLKLDKDRELRWKGKLFINGVFDGEHYFILEDLDNGQTRLVQGELFSGLLIPFLKKMIDVETKKGFQLFNEALKLRVEKKMGLLEPKL</sequence>
<comment type="caution">
    <text evidence="1">The sequence shown here is derived from an EMBL/GenBank/DDBJ whole genome shotgun (WGS) entry which is preliminary data.</text>
</comment>
<evidence type="ECO:0000313" key="1">
    <source>
        <dbReference type="EMBL" id="MBL1407858.1"/>
    </source>
</evidence>
<dbReference type="CDD" id="cd07822">
    <property type="entry name" value="SRPBCC_4"/>
    <property type="match status" value="1"/>
</dbReference>
<organism evidence="1 2">
    <name type="scientific">Sphingobacterium faecale</name>
    <dbReference type="NCBI Taxonomy" id="2803775"/>
    <lineage>
        <taxon>Bacteria</taxon>
        <taxon>Pseudomonadati</taxon>
        <taxon>Bacteroidota</taxon>
        <taxon>Sphingobacteriia</taxon>
        <taxon>Sphingobacteriales</taxon>
        <taxon>Sphingobacteriaceae</taxon>
        <taxon>Sphingobacterium</taxon>
    </lineage>
</organism>
<dbReference type="Proteomes" id="UP000625283">
    <property type="component" value="Unassembled WGS sequence"/>
</dbReference>
<dbReference type="EMBL" id="JAERTY010000002">
    <property type="protein sequence ID" value="MBL1407858.1"/>
    <property type="molecule type" value="Genomic_DNA"/>
</dbReference>
<keyword evidence="2" id="KW-1185">Reference proteome</keyword>
<dbReference type="PANTHER" id="PTHR36166:SF1">
    <property type="entry name" value="SRPBCC DOMAIN-CONTAINING PROTEIN"/>
    <property type="match status" value="1"/>
</dbReference>
<dbReference type="RefSeq" id="WP_202101662.1">
    <property type="nucleotide sequence ID" value="NZ_JAERTY010000002.1"/>
</dbReference>
<dbReference type="InterPro" id="IPR023393">
    <property type="entry name" value="START-like_dom_sf"/>
</dbReference>
<gene>
    <name evidence="1" type="ORF">JKG61_03755</name>
</gene>
<protein>
    <submittedName>
        <fullName evidence="1">SRPBCC domain-containing protein</fullName>
    </submittedName>
</protein>
<evidence type="ECO:0000313" key="2">
    <source>
        <dbReference type="Proteomes" id="UP000625283"/>
    </source>
</evidence>
<dbReference type="PANTHER" id="PTHR36166">
    <property type="entry name" value="CHROMOSOME 9, WHOLE GENOME SHOTGUN SEQUENCE"/>
    <property type="match status" value="1"/>
</dbReference>
<dbReference type="InterPro" id="IPR019587">
    <property type="entry name" value="Polyketide_cyclase/dehydratase"/>
</dbReference>
<reference evidence="1 2" key="1">
    <citation type="submission" date="2021-01" db="EMBL/GenBank/DDBJ databases">
        <title>C459-1 draft genome sequence.</title>
        <authorList>
            <person name="Zhang X.-F."/>
        </authorList>
    </citation>
    <scope>NUCLEOTIDE SEQUENCE [LARGE SCALE GENOMIC DNA]</scope>
    <source>
        <strain evidence="2">C459-1</strain>
    </source>
</reference>
<dbReference type="SUPFAM" id="SSF55961">
    <property type="entry name" value="Bet v1-like"/>
    <property type="match status" value="1"/>
</dbReference>
<dbReference type="Pfam" id="PF10604">
    <property type="entry name" value="Polyketide_cyc2"/>
    <property type="match status" value="1"/>
</dbReference>